<dbReference type="AlphaFoldDB" id="A0A6J7AQA4"/>
<organism evidence="2">
    <name type="scientific">freshwater metagenome</name>
    <dbReference type="NCBI Taxonomy" id="449393"/>
    <lineage>
        <taxon>unclassified sequences</taxon>
        <taxon>metagenomes</taxon>
        <taxon>ecological metagenomes</taxon>
    </lineage>
</organism>
<name>A0A6J7AQA4_9ZZZZ</name>
<evidence type="ECO:0000313" key="3">
    <source>
        <dbReference type="EMBL" id="CAB4882462.1"/>
    </source>
</evidence>
<evidence type="ECO:0000313" key="4">
    <source>
        <dbReference type="EMBL" id="CAB5011882.1"/>
    </source>
</evidence>
<proteinExistence type="predicted"/>
<gene>
    <name evidence="2" type="ORF">UFOPK3164_01731</name>
    <name evidence="3" type="ORF">UFOPK3427_01636</name>
    <name evidence="4" type="ORF">UFOPK4112_00362</name>
</gene>
<dbReference type="EMBL" id="CAFBLT010000002">
    <property type="protein sequence ID" value="CAB4882462.1"/>
    <property type="molecule type" value="Genomic_DNA"/>
</dbReference>
<evidence type="ECO:0000256" key="1">
    <source>
        <dbReference type="SAM" id="MobiDB-lite"/>
    </source>
</evidence>
<sequence length="238" mass="26497">MQFANGAYGPWSESWSPNVALAPGASFPFHDAFVTVSTDPLWVVLPFQLFVTALPDGRLNTSVQPFTVVDPVFEIVKFPVYPPFQILDVAKTAFRGELAAALEEVIEEIGPMAANAAIKLSDVIQRIMEPVRCFIVHAPFFFSPDVRNGQTLRGPFRKKGSGLDFLIVCSVSRFGNTLLLVSTNRFSSHLLEVQVISRLLEQVAHKINNCRPDKNTQEDSSNTDTRPKKKKECVFQNN</sequence>
<reference evidence="2" key="1">
    <citation type="submission" date="2020-05" db="EMBL/GenBank/DDBJ databases">
        <authorList>
            <person name="Chiriac C."/>
            <person name="Salcher M."/>
            <person name="Ghai R."/>
            <person name="Kavagutti S V."/>
        </authorList>
    </citation>
    <scope>NUCLEOTIDE SEQUENCE</scope>
</reference>
<dbReference type="EMBL" id="CAFABE010000140">
    <property type="protein sequence ID" value="CAB4834700.1"/>
    <property type="molecule type" value="Genomic_DNA"/>
</dbReference>
<evidence type="ECO:0000313" key="2">
    <source>
        <dbReference type="EMBL" id="CAB4834700.1"/>
    </source>
</evidence>
<dbReference type="EMBL" id="CAFBPM010000002">
    <property type="protein sequence ID" value="CAB5011882.1"/>
    <property type="molecule type" value="Genomic_DNA"/>
</dbReference>
<feature type="region of interest" description="Disordered" evidence="1">
    <location>
        <begin position="211"/>
        <end position="238"/>
    </location>
</feature>
<accession>A0A6J7AQA4</accession>
<protein>
    <submittedName>
        <fullName evidence="2">Unannotated protein</fullName>
    </submittedName>
</protein>